<evidence type="ECO:0000259" key="1">
    <source>
        <dbReference type="Pfam" id="PF01973"/>
    </source>
</evidence>
<dbReference type="AlphaFoldDB" id="A0A1B2DL03"/>
<accession>A0A1B2DL03</accession>
<dbReference type="InterPro" id="IPR002826">
    <property type="entry name" value="MptE-like"/>
</dbReference>
<reference evidence="2" key="1">
    <citation type="submission" date="2016-08" db="EMBL/GenBank/DDBJ databases">
        <title>Complete Genome Seqeunce of Paenibacillus sp. BIHB 4019 from tea rhizoplane.</title>
        <authorList>
            <person name="Thakur R."/>
            <person name="Swarnkar M.K."/>
            <person name="Gulati A."/>
        </authorList>
    </citation>
    <scope>NUCLEOTIDE SEQUENCE [LARGE SCALE GENOMIC DNA]</scope>
    <source>
        <strain evidence="2">BIHB4019</strain>
    </source>
</reference>
<dbReference type="PANTHER" id="PTHR41786">
    <property type="entry name" value="MOTILITY ACCESSORY FACTOR MAF"/>
    <property type="match status" value="1"/>
</dbReference>
<gene>
    <name evidence="2" type="ORF">BBD42_19325</name>
</gene>
<feature type="domain" description="6-hydroxymethylpterin diphosphokinase MptE-like" evidence="1">
    <location>
        <begin position="208"/>
        <end position="382"/>
    </location>
</feature>
<protein>
    <recommendedName>
        <fullName evidence="1">6-hydroxymethylpterin diphosphokinase MptE-like domain-containing protein</fullName>
    </recommendedName>
</protein>
<dbReference type="PANTHER" id="PTHR41786:SF1">
    <property type="entry name" value="6-HYDROXYMETHYLPTERIN DIPHOSPHOKINASE MPTE-LIKE DOMAIN-CONTAINING PROTEIN"/>
    <property type="match status" value="1"/>
</dbReference>
<proteinExistence type="predicted"/>
<sequence length="611" mass="70223">MFLQNLTAIKEHRPDLFRNIQHLEQIAQMDELSIKQDSKNLNNLICEINQQSISLHLEENPVQEADKILLEVAKEINQQKHHVIFYGTGLGHHIRKFTQMYPNVPYSIFEPSAKILIAFFSYVDIKELNIPMLRNISLGSPKNQFNLKEIKSILYQIPKSFTLITLPSYLKILPIAHNKFLKLIQTVIHQKKINLSISQRYEKKWITNSFENFAATLNTPNLFDFRNHFQHKPALLVAAGPSLQDEIDQLRIIKQQRSAYIISVGSAINTLVEFKIIPDAAFTYDPSELNYKVFQKAITENKSPFPMVFGTSVGTGVVAQFPWKKIHLPMSQDMLYGFYISGSKQTPVLSDASSIAIVALQALMLMNCSSIILVGQNFALRDKQYYAAGVPYEAADSKVVEQVISVENTLLETNPGLNAMRKEMEYVIRLKPSQTIINTTKGGAKIDGAPFQTLSSVIDTILVPNAINKEWFAHSMTNPIQFSYLTQRQQQMLEQESQILPIFATLQQTMADIQISPEKSRFQSFDFAFKSLQDNLFFKFILHPLTRVKYEILYSYIMNIKIETDINKKKDLLLSGFGQYLYECYEDYKMIQPYFHNLNVIIDDFTNHKKE</sequence>
<evidence type="ECO:0000313" key="2">
    <source>
        <dbReference type="EMBL" id="ANY68382.1"/>
    </source>
</evidence>
<organism evidence="2">
    <name type="scientific">Paenibacillus sp. BIHB 4019</name>
    <dbReference type="NCBI Taxonomy" id="1870819"/>
    <lineage>
        <taxon>Bacteria</taxon>
        <taxon>Bacillati</taxon>
        <taxon>Bacillota</taxon>
        <taxon>Bacilli</taxon>
        <taxon>Bacillales</taxon>
        <taxon>Paenibacillaceae</taxon>
        <taxon>Paenibacillus</taxon>
    </lineage>
</organism>
<dbReference type="EMBL" id="CP016808">
    <property type="protein sequence ID" value="ANY68382.1"/>
    <property type="molecule type" value="Genomic_DNA"/>
</dbReference>
<name>A0A1B2DL03_9BACL</name>
<dbReference type="Pfam" id="PF01973">
    <property type="entry name" value="MptE-like"/>
    <property type="match status" value="1"/>
</dbReference>
<dbReference type="RefSeq" id="WP_099519522.1">
    <property type="nucleotide sequence ID" value="NZ_CP016808.1"/>
</dbReference>